<accession>A0A379WXX3</accession>
<protein>
    <submittedName>
        <fullName evidence="1">Ferric enterobactin transport system permeaseprotein FepG</fullName>
    </submittedName>
</protein>
<gene>
    <name evidence="1" type="primary">fepG_1</name>
    <name evidence="1" type="ORF">NCTC8261_05238</name>
</gene>
<name>A0A379WXX3_SALET</name>
<dbReference type="Proteomes" id="UP000254712">
    <property type="component" value="Unassembled WGS sequence"/>
</dbReference>
<organism evidence="1 2">
    <name type="scientific">Salmonella enterica I</name>
    <dbReference type="NCBI Taxonomy" id="59201"/>
    <lineage>
        <taxon>Bacteria</taxon>
        <taxon>Pseudomonadati</taxon>
        <taxon>Pseudomonadota</taxon>
        <taxon>Gammaproteobacteria</taxon>
        <taxon>Enterobacterales</taxon>
        <taxon>Enterobacteriaceae</taxon>
        <taxon>Salmonella</taxon>
    </lineage>
</organism>
<evidence type="ECO:0000313" key="1">
    <source>
        <dbReference type="EMBL" id="SUH38893.1"/>
    </source>
</evidence>
<sequence length="48" mass="4929">MFLSRRLIVSCLLLAAGCFAIGLWSLQSGAVPLETGQIIAALLGDAPA</sequence>
<dbReference type="AlphaFoldDB" id="A0A379WXX3"/>
<evidence type="ECO:0000313" key="2">
    <source>
        <dbReference type="Proteomes" id="UP000254712"/>
    </source>
</evidence>
<dbReference type="EMBL" id="UGXT01000002">
    <property type="protein sequence ID" value="SUH38893.1"/>
    <property type="molecule type" value="Genomic_DNA"/>
</dbReference>
<reference evidence="1 2" key="1">
    <citation type="submission" date="2018-06" db="EMBL/GenBank/DDBJ databases">
        <authorList>
            <consortium name="Pathogen Informatics"/>
            <person name="Doyle S."/>
        </authorList>
    </citation>
    <scope>NUCLEOTIDE SEQUENCE [LARGE SCALE GENOMIC DNA]</scope>
    <source>
        <strain evidence="1 2">NCTC8261</strain>
    </source>
</reference>
<dbReference type="PROSITE" id="PS51257">
    <property type="entry name" value="PROKAR_LIPOPROTEIN"/>
    <property type="match status" value="1"/>
</dbReference>
<proteinExistence type="predicted"/>